<dbReference type="OrthoDB" id="9797743at2"/>
<dbReference type="InterPro" id="IPR006439">
    <property type="entry name" value="HAD-SF_hydro_IA"/>
</dbReference>
<keyword evidence="6" id="KW-1185">Reference proteome</keyword>
<dbReference type="SFLD" id="SFLDG01135">
    <property type="entry name" value="C1.5.6:_HAD__Beta-PGM__Phospha"/>
    <property type="match status" value="1"/>
</dbReference>
<keyword evidence="5" id="KW-0378">Hydrolase</keyword>
<proteinExistence type="inferred from homology"/>
<comment type="cofactor">
    <cofactor evidence="1">
        <name>Mg(2+)</name>
        <dbReference type="ChEBI" id="CHEBI:18420"/>
    </cofactor>
</comment>
<dbReference type="PANTHER" id="PTHR46193:SF10">
    <property type="entry name" value="6-PHOSPHOGLUCONATE PHOSPHATASE"/>
    <property type="match status" value="1"/>
</dbReference>
<comment type="similarity">
    <text evidence="2">Belongs to the HAD-like hydrolase superfamily. CbbY/CbbZ/Gph/YieH family.</text>
</comment>
<reference evidence="5 6" key="1">
    <citation type="submission" date="2018-04" db="EMBL/GenBank/DDBJ databases">
        <title>Genomic Encyclopedia of Archaeal and Bacterial Type Strains, Phase II (KMG-II): from individual species to whole genera.</title>
        <authorList>
            <person name="Goeker M."/>
        </authorList>
    </citation>
    <scope>NUCLEOTIDE SEQUENCE [LARGE SCALE GENOMIC DNA]</scope>
    <source>
        <strain evidence="5 6">DSM 23382</strain>
    </source>
</reference>
<dbReference type="PANTHER" id="PTHR46193">
    <property type="entry name" value="6-PHOSPHOGLUCONATE PHOSPHATASE"/>
    <property type="match status" value="1"/>
</dbReference>
<dbReference type="InterPro" id="IPR023198">
    <property type="entry name" value="PGP-like_dom2"/>
</dbReference>
<protein>
    <submittedName>
        <fullName evidence="5">HAD superfamily hydrolase (TIGR01509 family)</fullName>
    </submittedName>
</protein>
<evidence type="ECO:0000256" key="2">
    <source>
        <dbReference type="ARBA" id="ARBA00006171"/>
    </source>
</evidence>
<dbReference type="NCBIfam" id="TIGR01509">
    <property type="entry name" value="HAD-SF-IA-v3"/>
    <property type="match status" value="1"/>
</dbReference>
<sequence>MLNAPLKPVDLVIFDCDGVLIDSEPVSARTLAETLKEAGLAMEPLDVQREFTGMTEKQMLADLTRRGITDSAAFVGRWREALYAGFKRELREIEGIGALVRGLDAHKCVASNSTIDRLDNSLGILDLWDAFAPHVFSAEMVANPKPAPDLAEHCLRTFDVAPERAVFIDDSTQGVRSAKAAGVFAIGFIGESEARVDQKATLIAAGADAVVTGVKELERLLAASMAVVG</sequence>
<dbReference type="Gene3D" id="3.40.50.1000">
    <property type="entry name" value="HAD superfamily/HAD-like"/>
    <property type="match status" value="1"/>
</dbReference>
<dbReference type="InterPro" id="IPR036412">
    <property type="entry name" value="HAD-like_sf"/>
</dbReference>
<evidence type="ECO:0000313" key="6">
    <source>
        <dbReference type="Proteomes" id="UP000244081"/>
    </source>
</evidence>
<evidence type="ECO:0000256" key="1">
    <source>
        <dbReference type="ARBA" id="ARBA00001946"/>
    </source>
</evidence>
<name>A0A2T5V7V7_9HYPH</name>
<dbReference type="SFLD" id="SFLDS00003">
    <property type="entry name" value="Haloacid_Dehalogenase"/>
    <property type="match status" value="1"/>
</dbReference>
<dbReference type="GO" id="GO:0016787">
    <property type="term" value="F:hydrolase activity"/>
    <property type="evidence" value="ECO:0007669"/>
    <property type="project" value="UniProtKB-KW"/>
</dbReference>
<accession>A0A2T5V7V7</accession>
<dbReference type="InterPro" id="IPR041492">
    <property type="entry name" value="HAD_2"/>
</dbReference>
<dbReference type="Pfam" id="PF13419">
    <property type="entry name" value="HAD_2"/>
    <property type="match status" value="1"/>
</dbReference>
<dbReference type="AlphaFoldDB" id="A0A2T5V7V7"/>
<dbReference type="GO" id="GO:0046872">
    <property type="term" value="F:metal ion binding"/>
    <property type="evidence" value="ECO:0007669"/>
    <property type="project" value="UniProtKB-KW"/>
</dbReference>
<evidence type="ECO:0000313" key="5">
    <source>
        <dbReference type="EMBL" id="PTW59826.1"/>
    </source>
</evidence>
<keyword evidence="4" id="KW-0460">Magnesium</keyword>
<dbReference type="InterPro" id="IPR023214">
    <property type="entry name" value="HAD_sf"/>
</dbReference>
<comment type="caution">
    <text evidence="5">The sequence shown here is derived from an EMBL/GenBank/DDBJ whole genome shotgun (WGS) entry which is preliminary data.</text>
</comment>
<dbReference type="InterPro" id="IPR051600">
    <property type="entry name" value="Beta-PGM-like"/>
</dbReference>
<dbReference type="SUPFAM" id="SSF56784">
    <property type="entry name" value="HAD-like"/>
    <property type="match status" value="1"/>
</dbReference>
<dbReference type="Proteomes" id="UP000244081">
    <property type="component" value="Unassembled WGS sequence"/>
</dbReference>
<dbReference type="EMBL" id="QAYG01000006">
    <property type="protein sequence ID" value="PTW59826.1"/>
    <property type="molecule type" value="Genomic_DNA"/>
</dbReference>
<organism evidence="5 6">
    <name type="scientific">Breoghania corrubedonensis</name>
    <dbReference type="NCBI Taxonomy" id="665038"/>
    <lineage>
        <taxon>Bacteria</taxon>
        <taxon>Pseudomonadati</taxon>
        <taxon>Pseudomonadota</taxon>
        <taxon>Alphaproteobacteria</taxon>
        <taxon>Hyphomicrobiales</taxon>
        <taxon>Stappiaceae</taxon>
        <taxon>Breoghania</taxon>
    </lineage>
</organism>
<dbReference type="SFLD" id="SFLDG01129">
    <property type="entry name" value="C1.5:_HAD__Beta-PGM__Phosphata"/>
    <property type="match status" value="1"/>
</dbReference>
<keyword evidence="3" id="KW-0479">Metal-binding</keyword>
<dbReference type="RefSeq" id="WP_107990770.1">
    <property type="nucleotide sequence ID" value="NZ_QAYG01000006.1"/>
</dbReference>
<evidence type="ECO:0000256" key="3">
    <source>
        <dbReference type="ARBA" id="ARBA00022723"/>
    </source>
</evidence>
<dbReference type="Gene3D" id="1.10.150.240">
    <property type="entry name" value="Putative phosphatase, domain 2"/>
    <property type="match status" value="1"/>
</dbReference>
<gene>
    <name evidence="5" type="ORF">C8N35_106211</name>
</gene>
<evidence type="ECO:0000256" key="4">
    <source>
        <dbReference type="ARBA" id="ARBA00022842"/>
    </source>
</evidence>